<dbReference type="RefSeq" id="WP_349218801.1">
    <property type="nucleotide sequence ID" value="NZ_JBBMFD010000006.1"/>
</dbReference>
<dbReference type="Proteomes" id="UP001489509">
    <property type="component" value="Unassembled WGS sequence"/>
</dbReference>
<feature type="domain" description="HTH cro/C1-type" evidence="2">
    <location>
        <begin position="5"/>
        <end position="59"/>
    </location>
</feature>
<dbReference type="SUPFAM" id="SSF47413">
    <property type="entry name" value="lambda repressor-like DNA-binding domains"/>
    <property type="match status" value="1"/>
</dbReference>
<keyword evidence="1" id="KW-0238">DNA-binding</keyword>
<gene>
    <name evidence="3" type="ORF">WMO26_05680</name>
</gene>
<dbReference type="Gene3D" id="1.10.260.40">
    <property type="entry name" value="lambda repressor-like DNA-binding domains"/>
    <property type="match status" value="1"/>
</dbReference>
<organism evidence="3 4">
    <name type="scientific">Solibaculum intestinale</name>
    <dbReference type="NCBI Taxonomy" id="3133165"/>
    <lineage>
        <taxon>Bacteria</taxon>
        <taxon>Bacillati</taxon>
        <taxon>Bacillota</taxon>
        <taxon>Clostridia</taxon>
        <taxon>Eubacteriales</taxon>
        <taxon>Oscillospiraceae</taxon>
        <taxon>Solibaculum</taxon>
    </lineage>
</organism>
<proteinExistence type="predicted"/>
<name>A0ABV1DZ25_9FIRM</name>
<dbReference type="PROSITE" id="PS50943">
    <property type="entry name" value="HTH_CROC1"/>
    <property type="match status" value="1"/>
</dbReference>
<dbReference type="Pfam" id="PF01381">
    <property type="entry name" value="HTH_3"/>
    <property type="match status" value="1"/>
</dbReference>
<dbReference type="CDD" id="cd00093">
    <property type="entry name" value="HTH_XRE"/>
    <property type="match status" value="1"/>
</dbReference>
<protein>
    <submittedName>
        <fullName evidence="3">Helix-turn-helix transcriptional regulator</fullName>
    </submittedName>
</protein>
<comment type="caution">
    <text evidence="3">The sequence shown here is derived from an EMBL/GenBank/DDBJ whole genome shotgun (WGS) entry which is preliminary data.</text>
</comment>
<dbReference type="PANTHER" id="PTHR46558:SF11">
    <property type="entry name" value="HTH-TYPE TRANSCRIPTIONAL REGULATOR XRE"/>
    <property type="match status" value="1"/>
</dbReference>
<dbReference type="SMART" id="SM00530">
    <property type="entry name" value="HTH_XRE"/>
    <property type="match status" value="1"/>
</dbReference>
<evidence type="ECO:0000313" key="4">
    <source>
        <dbReference type="Proteomes" id="UP001489509"/>
    </source>
</evidence>
<reference evidence="3 4" key="1">
    <citation type="submission" date="2024-03" db="EMBL/GenBank/DDBJ databases">
        <title>Human intestinal bacterial collection.</title>
        <authorList>
            <person name="Pauvert C."/>
            <person name="Hitch T.C.A."/>
            <person name="Clavel T."/>
        </authorList>
    </citation>
    <scope>NUCLEOTIDE SEQUENCE [LARGE SCALE GENOMIC DNA]</scope>
    <source>
        <strain evidence="3 4">CLA-JM-H44</strain>
    </source>
</reference>
<dbReference type="InterPro" id="IPR010982">
    <property type="entry name" value="Lambda_DNA-bd_dom_sf"/>
</dbReference>
<dbReference type="EMBL" id="JBBMFD010000006">
    <property type="protein sequence ID" value="MEQ2440316.1"/>
    <property type="molecule type" value="Genomic_DNA"/>
</dbReference>
<accession>A0ABV1DZ25</accession>
<dbReference type="PANTHER" id="PTHR46558">
    <property type="entry name" value="TRACRIPTIONAL REGULATORY PROTEIN-RELATED-RELATED"/>
    <property type="match status" value="1"/>
</dbReference>
<evidence type="ECO:0000256" key="1">
    <source>
        <dbReference type="ARBA" id="ARBA00023125"/>
    </source>
</evidence>
<dbReference type="InterPro" id="IPR001387">
    <property type="entry name" value="Cro/C1-type_HTH"/>
</dbReference>
<evidence type="ECO:0000259" key="2">
    <source>
        <dbReference type="PROSITE" id="PS50943"/>
    </source>
</evidence>
<evidence type="ECO:0000313" key="3">
    <source>
        <dbReference type="EMBL" id="MEQ2440316.1"/>
    </source>
</evidence>
<sequence length="107" mass="12507">MLRNLKALRRSRRLNQQELAELLHISQASISKYEMGLVEPDIYIIKQIAAFFQVSIDDLLGEEKGKPLYKEDLSQEEKQFLDGYGRLTQVEKELVCSIMQERLRPQP</sequence>
<keyword evidence="4" id="KW-1185">Reference proteome</keyword>